<protein>
    <submittedName>
        <fullName evidence="1">Uncharacterized protein</fullName>
    </submittedName>
</protein>
<organism evidence="1 2">
    <name type="scientific">Aspergillus terreus (strain NIH 2624 / FGSC A1156)</name>
    <dbReference type="NCBI Taxonomy" id="341663"/>
    <lineage>
        <taxon>Eukaryota</taxon>
        <taxon>Fungi</taxon>
        <taxon>Dikarya</taxon>
        <taxon>Ascomycota</taxon>
        <taxon>Pezizomycotina</taxon>
        <taxon>Eurotiomycetes</taxon>
        <taxon>Eurotiomycetidae</taxon>
        <taxon>Eurotiales</taxon>
        <taxon>Aspergillaceae</taxon>
        <taxon>Aspergillus</taxon>
        <taxon>Aspergillus subgen. Circumdati</taxon>
    </lineage>
</organism>
<dbReference type="RefSeq" id="XP_001214368.1">
    <property type="nucleotide sequence ID" value="XM_001214368.1"/>
</dbReference>
<accession>Q0CM94</accession>
<dbReference type="GeneID" id="4320731"/>
<dbReference type="InterPro" id="IPR043129">
    <property type="entry name" value="ATPase_NBD"/>
</dbReference>
<dbReference type="STRING" id="341663.Q0CM94"/>
<proteinExistence type="predicted"/>
<name>Q0CM94_ASPTN</name>
<dbReference type="eggNOG" id="KOG0101">
    <property type="taxonomic scope" value="Eukaryota"/>
</dbReference>
<evidence type="ECO:0000313" key="2">
    <source>
        <dbReference type="Proteomes" id="UP000007963"/>
    </source>
</evidence>
<evidence type="ECO:0000313" key="1">
    <source>
        <dbReference type="EMBL" id="EAU34259.1"/>
    </source>
</evidence>
<sequence length="463" mass="52221">MADKNHIAVGVDFGTTYSKFRYVALWRSPRTYISQVYEQTDDKRILIPAIPSLIAYRDENPGLSEPYCWGADVRPGMTMFSWFKLLLNPELNPNSYYDRSLEGAVAMGIMRRPEGRTPGQVVCDFLRKLRGHILDTLQGRVDRPLADCTIHFQLTFRATWSTAARMSTREEAFRASFGPSRERPCDTLSPLITEPAAAMTSLASIPERRINISLRASVFLLNFPLSCSSLMFPLIVGEQRRDVVCICDCGGGTVDVACYEILSARADIQYTELTAGTGEGSAFKRSFHRAKEDLDILRPSDEFLLELEMILDEPRPEVYDAHRRRVKIPGYGSLQATIYIHVLSMMSIAVDQREFRKTYNAHQCSPDVESVQLLPPWIHLAHNELTVAYRWFNVAEGAALWGIGSPPPSHRFCPRHYGVPGTGPFNPALDQEEDIFIDPDHGKRVAGLVTWMLRKVCSTLVLD</sequence>
<dbReference type="EMBL" id="CH476600">
    <property type="protein sequence ID" value="EAU34259.1"/>
    <property type="molecule type" value="Genomic_DNA"/>
</dbReference>
<dbReference type="OrthoDB" id="2963168at2759"/>
<dbReference type="HOGENOM" id="CLU_590479_0_0_1"/>
<dbReference type="PANTHER" id="PTHR14187:SF5">
    <property type="entry name" value="HEAT SHOCK 70 KDA PROTEIN 12A"/>
    <property type="match status" value="1"/>
</dbReference>
<dbReference type="Proteomes" id="UP000007963">
    <property type="component" value="Unassembled WGS sequence"/>
</dbReference>
<dbReference type="PANTHER" id="PTHR14187">
    <property type="entry name" value="ALPHA KINASE/ELONGATION FACTOR 2 KINASE"/>
    <property type="match status" value="1"/>
</dbReference>
<dbReference type="AlphaFoldDB" id="Q0CM94"/>
<gene>
    <name evidence="1" type="ORF">ATEG_05190</name>
</gene>
<dbReference type="CDD" id="cd10170">
    <property type="entry name" value="ASKHA_NBD_HSP70"/>
    <property type="match status" value="1"/>
</dbReference>
<dbReference type="SUPFAM" id="SSF53067">
    <property type="entry name" value="Actin-like ATPase domain"/>
    <property type="match status" value="1"/>
</dbReference>
<dbReference type="VEuPathDB" id="FungiDB:ATEG_05190"/>
<reference evidence="2" key="1">
    <citation type="submission" date="2005-09" db="EMBL/GenBank/DDBJ databases">
        <title>Annotation of the Aspergillus terreus NIH2624 genome.</title>
        <authorList>
            <person name="Birren B.W."/>
            <person name="Lander E.S."/>
            <person name="Galagan J.E."/>
            <person name="Nusbaum C."/>
            <person name="Devon K."/>
            <person name="Henn M."/>
            <person name="Ma L.-J."/>
            <person name="Jaffe D.B."/>
            <person name="Butler J."/>
            <person name="Alvarez P."/>
            <person name="Gnerre S."/>
            <person name="Grabherr M."/>
            <person name="Kleber M."/>
            <person name="Mauceli E.W."/>
            <person name="Brockman W."/>
            <person name="Rounsley S."/>
            <person name="Young S.K."/>
            <person name="LaButti K."/>
            <person name="Pushparaj V."/>
            <person name="DeCaprio D."/>
            <person name="Crawford M."/>
            <person name="Koehrsen M."/>
            <person name="Engels R."/>
            <person name="Montgomery P."/>
            <person name="Pearson M."/>
            <person name="Howarth C."/>
            <person name="Larson L."/>
            <person name="Luoma S."/>
            <person name="White J."/>
            <person name="Alvarado L."/>
            <person name="Kodira C.D."/>
            <person name="Zeng Q."/>
            <person name="Oleary S."/>
            <person name="Yandava C."/>
            <person name="Denning D.W."/>
            <person name="Nierman W.C."/>
            <person name="Milne T."/>
            <person name="Madden K."/>
        </authorList>
    </citation>
    <scope>NUCLEOTIDE SEQUENCE [LARGE SCALE GENOMIC DNA]</scope>
    <source>
        <strain evidence="2">NIH 2624 / FGSC A1156</strain>
    </source>
</reference>
<dbReference type="Gene3D" id="3.30.420.40">
    <property type="match status" value="1"/>
</dbReference>